<evidence type="ECO:0000259" key="1">
    <source>
        <dbReference type="Pfam" id="PF03872"/>
    </source>
</evidence>
<dbReference type="Proteomes" id="UP000251800">
    <property type="component" value="Unassembled WGS sequence"/>
</dbReference>
<dbReference type="PANTHER" id="PTHR38104:SF1">
    <property type="entry name" value="ANTI-SIGMA-E FACTOR RSEA"/>
    <property type="match status" value="1"/>
</dbReference>
<feature type="domain" description="Anti sigma-E protein RseA N-terminal" evidence="1">
    <location>
        <begin position="7"/>
        <end position="92"/>
    </location>
</feature>
<keyword evidence="3" id="KW-1185">Reference proteome</keyword>
<proteinExistence type="predicted"/>
<accession>A0A363UKA1</accession>
<sequence>MELIADMTNETLSACIDGACDDLDDAIRQVEASDTARDTWSRYHLIGDAMRARAGSPLADGEFAARVMAAIEQDEMAPADSATVTSLAAARQRRRGWLSKQTTGWAVAASVAVASLATIAALTIPTEEDAPVLVARDVVPAQATLAAKDRGIQPAVQTTGRQVVSPLAQPTPAAATVRWSQMAPDAAQQLNGYLINHSRYRAGPGVGGTLGYVRVASANGEPGEESPVSED</sequence>
<organism evidence="2 3">
    <name type="scientific">Abyssibacter profundi</name>
    <dbReference type="NCBI Taxonomy" id="2182787"/>
    <lineage>
        <taxon>Bacteria</taxon>
        <taxon>Pseudomonadati</taxon>
        <taxon>Pseudomonadota</taxon>
        <taxon>Gammaproteobacteria</taxon>
        <taxon>Chromatiales</taxon>
        <taxon>Oceanococcaceae</taxon>
        <taxon>Abyssibacter</taxon>
    </lineage>
</organism>
<dbReference type="InterPro" id="IPR036147">
    <property type="entry name" value="Anti-sigma_E_RseA_N_sf"/>
</dbReference>
<reference evidence="2 3" key="1">
    <citation type="submission" date="2018-05" db="EMBL/GenBank/DDBJ databases">
        <title>Abyssibacter profundi OUC007T gen. nov., sp. nov, a marine bacterium isolated from seawater of the Mariana Trench.</title>
        <authorList>
            <person name="Zhou S."/>
        </authorList>
    </citation>
    <scope>NUCLEOTIDE SEQUENCE [LARGE SCALE GENOMIC DNA]</scope>
    <source>
        <strain evidence="2 3">OUC007</strain>
    </source>
</reference>
<evidence type="ECO:0000313" key="2">
    <source>
        <dbReference type="EMBL" id="PWN55865.1"/>
    </source>
</evidence>
<comment type="caution">
    <text evidence="2">The sequence shown here is derived from an EMBL/GenBank/DDBJ whole genome shotgun (WGS) entry which is preliminary data.</text>
</comment>
<dbReference type="SUPFAM" id="SSF89069">
    <property type="entry name" value="N-terminal, cytoplasmic domain of anti-sigmaE factor RseA"/>
    <property type="match status" value="1"/>
</dbReference>
<protein>
    <recommendedName>
        <fullName evidence="1">Anti sigma-E protein RseA N-terminal domain-containing protein</fullName>
    </recommendedName>
</protein>
<name>A0A363UKA1_9GAMM</name>
<dbReference type="GO" id="GO:0016989">
    <property type="term" value="F:sigma factor antagonist activity"/>
    <property type="evidence" value="ECO:0007669"/>
    <property type="project" value="InterPro"/>
</dbReference>
<dbReference type="PANTHER" id="PTHR38104">
    <property type="match status" value="1"/>
</dbReference>
<dbReference type="Pfam" id="PF03872">
    <property type="entry name" value="RseA_N"/>
    <property type="match status" value="1"/>
</dbReference>
<dbReference type="InterPro" id="IPR005572">
    <property type="entry name" value="Anti-sigma_E_RseA_N"/>
</dbReference>
<dbReference type="InterPro" id="IPR052383">
    <property type="entry name" value="Anti-sigma-E_RseA-like"/>
</dbReference>
<evidence type="ECO:0000313" key="3">
    <source>
        <dbReference type="Proteomes" id="UP000251800"/>
    </source>
</evidence>
<gene>
    <name evidence="2" type="ORF">DEH80_10640</name>
</gene>
<dbReference type="EMBL" id="QEQK01000008">
    <property type="protein sequence ID" value="PWN55865.1"/>
    <property type="molecule type" value="Genomic_DNA"/>
</dbReference>
<dbReference type="AlphaFoldDB" id="A0A363UKA1"/>
<dbReference type="Gene3D" id="1.10.10.880">
    <property type="entry name" value="Anti sigma-E protein RseA, N-terminal domain"/>
    <property type="match status" value="1"/>
</dbReference>
<dbReference type="CDD" id="cd16328">
    <property type="entry name" value="RseA_N"/>
    <property type="match status" value="1"/>
</dbReference>